<protein>
    <recommendedName>
        <fullName evidence="5">AIG1-type G domain-containing protein</fullName>
    </recommendedName>
</protein>
<evidence type="ECO:0000259" key="5">
    <source>
        <dbReference type="PROSITE" id="PS51720"/>
    </source>
</evidence>
<reference evidence="6" key="3">
    <citation type="submission" date="2025-09" db="UniProtKB">
        <authorList>
            <consortium name="Ensembl"/>
        </authorList>
    </citation>
    <scope>IDENTIFICATION</scope>
</reference>
<name>A0A672H9V5_SALFA</name>
<dbReference type="PROSITE" id="PS51720">
    <property type="entry name" value="G_AIG1"/>
    <property type="match status" value="1"/>
</dbReference>
<accession>A0A672H9V5</accession>
<keyword evidence="3" id="KW-0342">GTP-binding</keyword>
<dbReference type="Proteomes" id="UP000472267">
    <property type="component" value="Chromosome 10"/>
</dbReference>
<evidence type="ECO:0000313" key="7">
    <source>
        <dbReference type="Proteomes" id="UP000472267"/>
    </source>
</evidence>
<sequence length="108" mass="11592">YICVLILAPHPNDNEPHLRIVMVGKTGVGKSATGNTILGKKVFRSKMSTCSMTYRCQKETGEFGGQTLAVVDTPGLFDTERILTPSGSPHSRPGCTESKDAQPTGKKN</sequence>
<dbReference type="PANTHER" id="PTHR10903:SF186">
    <property type="entry name" value="GTPASE IMAP FAMILY MEMBER 4-LIKE-RELATED"/>
    <property type="match status" value="1"/>
</dbReference>
<dbReference type="Ensembl" id="ENSSFAT00005026814.1">
    <property type="protein sequence ID" value="ENSSFAP00005025794.1"/>
    <property type="gene ID" value="ENSSFAG00005013272.1"/>
</dbReference>
<keyword evidence="7" id="KW-1185">Reference proteome</keyword>
<dbReference type="InterPro" id="IPR006703">
    <property type="entry name" value="G_AIG1"/>
</dbReference>
<reference evidence="6" key="2">
    <citation type="submission" date="2025-08" db="UniProtKB">
        <authorList>
            <consortium name="Ensembl"/>
        </authorList>
    </citation>
    <scope>IDENTIFICATION</scope>
</reference>
<dbReference type="GO" id="GO:0005525">
    <property type="term" value="F:GTP binding"/>
    <property type="evidence" value="ECO:0007669"/>
    <property type="project" value="UniProtKB-KW"/>
</dbReference>
<dbReference type="AlphaFoldDB" id="A0A672H9V5"/>
<evidence type="ECO:0000256" key="2">
    <source>
        <dbReference type="ARBA" id="ARBA00022741"/>
    </source>
</evidence>
<organism evidence="6 7">
    <name type="scientific">Salarias fasciatus</name>
    <name type="common">Jewelled blenny</name>
    <name type="synonym">Blennius fasciatus</name>
    <dbReference type="NCBI Taxonomy" id="181472"/>
    <lineage>
        <taxon>Eukaryota</taxon>
        <taxon>Metazoa</taxon>
        <taxon>Chordata</taxon>
        <taxon>Craniata</taxon>
        <taxon>Vertebrata</taxon>
        <taxon>Euteleostomi</taxon>
        <taxon>Actinopterygii</taxon>
        <taxon>Neopterygii</taxon>
        <taxon>Teleostei</taxon>
        <taxon>Neoteleostei</taxon>
        <taxon>Acanthomorphata</taxon>
        <taxon>Ovalentaria</taxon>
        <taxon>Blenniimorphae</taxon>
        <taxon>Blenniiformes</taxon>
        <taxon>Blennioidei</taxon>
        <taxon>Blenniidae</taxon>
        <taxon>Salariinae</taxon>
        <taxon>Salarias</taxon>
    </lineage>
</organism>
<reference evidence="6" key="1">
    <citation type="submission" date="2019-06" db="EMBL/GenBank/DDBJ databases">
        <authorList>
            <consortium name="Wellcome Sanger Institute Data Sharing"/>
        </authorList>
    </citation>
    <scope>NUCLEOTIDE SEQUENCE [LARGE SCALE GENOMIC DNA]</scope>
</reference>
<comment type="similarity">
    <text evidence="1">Belongs to the TRAFAC class TrmE-Era-EngA-EngB-Septin-like GTPase superfamily. AIG1/Toc34/Toc159-like paraseptin GTPase family. IAN subfamily.</text>
</comment>
<dbReference type="InterPro" id="IPR045058">
    <property type="entry name" value="GIMA/IAN/Toc"/>
</dbReference>
<dbReference type="InParanoid" id="A0A672H9V5"/>
<dbReference type="Pfam" id="PF04548">
    <property type="entry name" value="AIG1"/>
    <property type="match status" value="1"/>
</dbReference>
<evidence type="ECO:0000313" key="6">
    <source>
        <dbReference type="Ensembl" id="ENSSFAP00005025794.1"/>
    </source>
</evidence>
<dbReference type="InterPro" id="IPR027417">
    <property type="entry name" value="P-loop_NTPase"/>
</dbReference>
<dbReference type="PANTHER" id="PTHR10903">
    <property type="entry name" value="GTPASE, IMAP FAMILY MEMBER-RELATED"/>
    <property type="match status" value="1"/>
</dbReference>
<feature type="region of interest" description="Disordered" evidence="4">
    <location>
        <begin position="79"/>
        <end position="108"/>
    </location>
</feature>
<dbReference type="OMA" id="KMSTCSM"/>
<feature type="domain" description="AIG1-type G" evidence="5">
    <location>
        <begin position="15"/>
        <end position="108"/>
    </location>
</feature>
<evidence type="ECO:0000256" key="4">
    <source>
        <dbReference type="SAM" id="MobiDB-lite"/>
    </source>
</evidence>
<keyword evidence="2" id="KW-0547">Nucleotide-binding</keyword>
<evidence type="ECO:0000256" key="3">
    <source>
        <dbReference type="ARBA" id="ARBA00023134"/>
    </source>
</evidence>
<dbReference type="SUPFAM" id="SSF52540">
    <property type="entry name" value="P-loop containing nucleoside triphosphate hydrolases"/>
    <property type="match status" value="1"/>
</dbReference>
<proteinExistence type="inferred from homology"/>
<evidence type="ECO:0000256" key="1">
    <source>
        <dbReference type="ARBA" id="ARBA00008535"/>
    </source>
</evidence>
<dbReference type="Gene3D" id="3.40.50.300">
    <property type="entry name" value="P-loop containing nucleotide triphosphate hydrolases"/>
    <property type="match status" value="1"/>
</dbReference>